<dbReference type="SUPFAM" id="SSF49899">
    <property type="entry name" value="Concanavalin A-like lectins/glucanases"/>
    <property type="match status" value="1"/>
</dbReference>
<evidence type="ECO:0000313" key="7">
    <source>
        <dbReference type="EMBL" id="SDB83626.1"/>
    </source>
</evidence>
<dbReference type="EMBL" id="FMYI01000001">
    <property type="protein sequence ID" value="SDB83626.1"/>
    <property type="molecule type" value="Genomic_DNA"/>
</dbReference>
<comment type="similarity">
    <text evidence="1 5">Belongs to the glycosyl hydrolase 43 family.</text>
</comment>
<dbReference type="RefSeq" id="WP_090792285.1">
    <property type="nucleotide sequence ID" value="NZ_FMYI01000001.1"/>
</dbReference>
<dbReference type="Gene3D" id="2.60.120.200">
    <property type="match status" value="1"/>
</dbReference>
<accession>A0A1G6GQZ6</accession>
<dbReference type="AlphaFoldDB" id="A0A1G6GQZ6"/>
<evidence type="ECO:0000256" key="3">
    <source>
        <dbReference type="ARBA" id="ARBA00023295"/>
    </source>
</evidence>
<dbReference type="GO" id="GO:0004553">
    <property type="term" value="F:hydrolase activity, hydrolyzing O-glycosyl compounds"/>
    <property type="evidence" value="ECO:0007669"/>
    <property type="project" value="InterPro"/>
</dbReference>
<name>A0A1G6GQZ6_9BACI</name>
<gene>
    <name evidence="7" type="ORF">SAMN05421734_101329</name>
</gene>
<dbReference type="PANTHER" id="PTHR42812:SF15">
    <property type="entry name" value="HYDROLASE, PUTATIVE (AFU_ORTHOLOGUE AFUA_2G00930)-RELATED"/>
    <property type="match status" value="1"/>
</dbReference>
<reference evidence="8" key="1">
    <citation type="submission" date="2016-09" db="EMBL/GenBank/DDBJ databases">
        <authorList>
            <person name="Varghese N."/>
            <person name="Submissions S."/>
        </authorList>
    </citation>
    <scope>NUCLEOTIDE SEQUENCE [LARGE SCALE GENOMIC DNA]</scope>
    <source>
        <strain evidence="8">S5</strain>
    </source>
</reference>
<dbReference type="Pfam" id="PF17851">
    <property type="entry name" value="GH43_C2"/>
    <property type="match status" value="1"/>
</dbReference>
<keyword evidence="3 5" id="KW-0326">Glycosidase</keyword>
<dbReference type="InterPro" id="IPR041542">
    <property type="entry name" value="GH43_C2"/>
</dbReference>
<feature type="domain" description="Beta-xylosidase C-terminal Concanavalin A-like" evidence="6">
    <location>
        <begin position="294"/>
        <end position="484"/>
    </location>
</feature>
<evidence type="ECO:0000256" key="4">
    <source>
        <dbReference type="PIRSR" id="PIRSR606710-1"/>
    </source>
</evidence>
<dbReference type="SUPFAM" id="SSF75005">
    <property type="entry name" value="Arabinanase/levansucrase/invertase"/>
    <property type="match status" value="1"/>
</dbReference>
<dbReference type="STRING" id="1612202.SAMN05421734_101329"/>
<dbReference type="InterPro" id="IPR023296">
    <property type="entry name" value="Glyco_hydro_beta-prop_sf"/>
</dbReference>
<dbReference type="PANTHER" id="PTHR42812">
    <property type="entry name" value="BETA-XYLOSIDASE"/>
    <property type="match status" value="1"/>
</dbReference>
<dbReference type="Gene3D" id="2.115.10.20">
    <property type="entry name" value="Glycosyl hydrolase domain, family 43"/>
    <property type="match status" value="1"/>
</dbReference>
<feature type="active site" description="Proton acceptor" evidence="4">
    <location>
        <position position="16"/>
    </location>
</feature>
<dbReference type="InterPro" id="IPR051795">
    <property type="entry name" value="Glycosyl_Hydrlase_43"/>
</dbReference>
<evidence type="ECO:0000259" key="6">
    <source>
        <dbReference type="Pfam" id="PF17851"/>
    </source>
</evidence>
<evidence type="ECO:0000256" key="5">
    <source>
        <dbReference type="RuleBase" id="RU361187"/>
    </source>
</evidence>
<protein>
    <submittedName>
        <fullName evidence="7">Beta-xylosidase</fullName>
    </submittedName>
</protein>
<sequence length="486" mass="55671">MKVSDKNPVIWADVPDPCVIRVGDVYYMSSTTMHMNPGVPIMMSRDLVNWELLTYVYDVLEHNDPQTLSNGQEEYGHGSWASSLRYHEGVFYLAVASFSADKTYIFKTKDITSRQWKKSTFDGVYHDMSLLFDTGRVFMTYGGGDINIIELTQDATAIKEDGLHKTLIPNASGVLGEDYLLPAEGSHFQKNNEWYYVFLIMMRKDGERIQLMYRSDRVDGEYEGRIALENRGIAQGGLVDTADGDWYALLFQDRGAVGRVPYLVDITWDNGWPLHHVTLDEGSNQAIPNVVAADDFDDHELVLAWQWNHNPDKRYWSLTERQGFLRLKNGSVRDTLISAKNTLTQRTFGPFCSGEVAMEVDHMKAGDVAGLALLQENYGFVGVKADDDRKSIVMVRGNSEEEKIIEEIPLETNRIYFKIECDFENRNDKAHFYYRTDQSGWFSIGDILQMKYTLPKHFMGYRFALFNYATKAMGGYADFDYFRIGE</sequence>
<proteinExistence type="inferred from homology"/>
<dbReference type="CDD" id="cd09001">
    <property type="entry name" value="GH43_FsAxh1-like"/>
    <property type="match status" value="1"/>
</dbReference>
<feature type="active site" description="Proton donor" evidence="4">
    <location>
        <position position="184"/>
    </location>
</feature>
<organism evidence="7 8">
    <name type="scientific">Pelagirhabdus alkalitolerans</name>
    <dbReference type="NCBI Taxonomy" id="1612202"/>
    <lineage>
        <taxon>Bacteria</taxon>
        <taxon>Bacillati</taxon>
        <taxon>Bacillota</taxon>
        <taxon>Bacilli</taxon>
        <taxon>Bacillales</taxon>
        <taxon>Bacillaceae</taxon>
        <taxon>Pelagirhabdus</taxon>
    </lineage>
</organism>
<dbReference type="OrthoDB" id="9801455at2"/>
<evidence type="ECO:0000313" key="8">
    <source>
        <dbReference type="Proteomes" id="UP000242949"/>
    </source>
</evidence>
<dbReference type="GO" id="GO:0005975">
    <property type="term" value="P:carbohydrate metabolic process"/>
    <property type="evidence" value="ECO:0007669"/>
    <property type="project" value="InterPro"/>
</dbReference>
<dbReference type="Proteomes" id="UP000242949">
    <property type="component" value="Unassembled WGS sequence"/>
</dbReference>
<evidence type="ECO:0000256" key="1">
    <source>
        <dbReference type="ARBA" id="ARBA00009865"/>
    </source>
</evidence>
<dbReference type="InterPro" id="IPR006710">
    <property type="entry name" value="Glyco_hydro_43"/>
</dbReference>
<evidence type="ECO:0000256" key="2">
    <source>
        <dbReference type="ARBA" id="ARBA00022801"/>
    </source>
</evidence>
<keyword evidence="8" id="KW-1185">Reference proteome</keyword>
<dbReference type="InterPro" id="IPR013320">
    <property type="entry name" value="ConA-like_dom_sf"/>
</dbReference>
<dbReference type="Pfam" id="PF04616">
    <property type="entry name" value="Glyco_hydro_43"/>
    <property type="match status" value="1"/>
</dbReference>
<keyword evidence="2 5" id="KW-0378">Hydrolase</keyword>